<sequence>MAKDRFANLDLNLLRTFLVLSQELNMRKASTRLHVSQPAISQSLQKLRHHFDDQLFVKVRSGLEPTPYTLELANSITPFFDGLAEAINGIGEFSPLEVEQTLNIGMIPTVETALVGRLYHALKQAAPKASLGIKSWSQDSINQLITGQSLLAVAYESSLSKEIYSEKLIEIQGMLVARKGHPLAGKSCQLAELEGAQLATFATAGWNDNYSYAQEFLKKYGINVEIGFRSELIMPVIDITHRTNMLLPHSDLFPFKQFTNLVPLDIDIDNIEKGSNITLYAHYHVKYRNSPLINWLVRLIRQELQNQIEDNHCLLRR</sequence>
<dbReference type="Gene3D" id="3.40.190.10">
    <property type="entry name" value="Periplasmic binding protein-like II"/>
    <property type="match status" value="2"/>
</dbReference>
<dbReference type="OrthoDB" id="6395715at2"/>
<dbReference type="InterPro" id="IPR050389">
    <property type="entry name" value="LysR-type_TF"/>
</dbReference>
<comment type="similarity">
    <text evidence="1">Belongs to the LysR transcriptional regulatory family.</text>
</comment>
<reference evidence="6 7" key="1">
    <citation type="submission" date="2019-06" db="EMBL/GenBank/DDBJ databases">
        <title>Whole genome shotgun sequence of Vibrio inusitatus NBRC 102082.</title>
        <authorList>
            <person name="Hosoyama A."/>
            <person name="Uohara A."/>
            <person name="Ohji S."/>
            <person name="Ichikawa N."/>
        </authorList>
    </citation>
    <scope>NUCLEOTIDE SEQUENCE [LARGE SCALE GENOMIC DNA]</scope>
    <source>
        <strain evidence="6 7">NBRC 102082</strain>
    </source>
</reference>
<proteinExistence type="inferred from homology"/>
<comment type="caution">
    <text evidence="6">The sequence shown here is derived from an EMBL/GenBank/DDBJ whole genome shotgun (WGS) entry which is preliminary data.</text>
</comment>
<dbReference type="Gene3D" id="1.10.10.10">
    <property type="entry name" value="Winged helix-like DNA-binding domain superfamily/Winged helix DNA-binding domain"/>
    <property type="match status" value="1"/>
</dbReference>
<evidence type="ECO:0000256" key="2">
    <source>
        <dbReference type="ARBA" id="ARBA00023015"/>
    </source>
</evidence>
<dbReference type="InterPro" id="IPR036390">
    <property type="entry name" value="WH_DNA-bd_sf"/>
</dbReference>
<evidence type="ECO:0000256" key="4">
    <source>
        <dbReference type="ARBA" id="ARBA00023163"/>
    </source>
</evidence>
<dbReference type="PANTHER" id="PTHR30118">
    <property type="entry name" value="HTH-TYPE TRANSCRIPTIONAL REGULATOR LEUO-RELATED"/>
    <property type="match status" value="1"/>
</dbReference>
<organism evidence="6 7">
    <name type="scientific">Vibrio inusitatus NBRC 102082</name>
    <dbReference type="NCBI Taxonomy" id="1219070"/>
    <lineage>
        <taxon>Bacteria</taxon>
        <taxon>Pseudomonadati</taxon>
        <taxon>Pseudomonadota</taxon>
        <taxon>Gammaproteobacteria</taxon>
        <taxon>Vibrionales</taxon>
        <taxon>Vibrionaceae</taxon>
        <taxon>Vibrio</taxon>
    </lineage>
</organism>
<dbReference type="GO" id="GO:0003677">
    <property type="term" value="F:DNA binding"/>
    <property type="evidence" value="ECO:0007669"/>
    <property type="project" value="UniProtKB-KW"/>
</dbReference>
<keyword evidence="3" id="KW-0238">DNA-binding</keyword>
<dbReference type="AlphaFoldDB" id="A0A4Y3HU37"/>
<evidence type="ECO:0000256" key="1">
    <source>
        <dbReference type="ARBA" id="ARBA00009437"/>
    </source>
</evidence>
<dbReference type="InterPro" id="IPR005119">
    <property type="entry name" value="LysR_subst-bd"/>
</dbReference>
<keyword evidence="7" id="KW-1185">Reference proteome</keyword>
<evidence type="ECO:0000259" key="5">
    <source>
        <dbReference type="PROSITE" id="PS50931"/>
    </source>
</evidence>
<dbReference type="PROSITE" id="PS50931">
    <property type="entry name" value="HTH_LYSR"/>
    <property type="match status" value="1"/>
</dbReference>
<dbReference type="InterPro" id="IPR000847">
    <property type="entry name" value="LysR_HTH_N"/>
</dbReference>
<keyword evidence="2" id="KW-0805">Transcription regulation</keyword>
<dbReference type="RefSeq" id="WP_141344851.1">
    <property type="nucleotide sequence ID" value="NZ_BJLF01000005.1"/>
</dbReference>
<accession>A0A4Y3HU37</accession>
<dbReference type="GO" id="GO:0003700">
    <property type="term" value="F:DNA-binding transcription factor activity"/>
    <property type="evidence" value="ECO:0007669"/>
    <property type="project" value="InterPro"/>
</dbReference>
<protein>
    <submittedName>
        <fullName evidence="6">LysR family transcriptional regulator</fullName>
    </submittedName>
</protein>
<dbReference type="InterPro" id="IPR036388">
    <property type="entry name" value="WH-like_DNA-bd_sf"/>
</dbReference>
<feature type="domain" description="HTH lysR-type" evidence="5">
    <location>
        <begin position="9"/>
        <end position="66"/>
    </location>
</feature>
<dbReference type="Pfam" id="PF00126">
    <property type="entry name" value="HTH_1"/>
    <property type="match status" value="1"/>
</dbReference>
<dbReference type="SUPFAM" id="SSF53850">
    <property type="entry name" value="Periplasmic binding protein-like II"/>
    <property type="match status" value="1"/>
</dbReference>
<gene>
    <name evidence="6" type="ORF">VIN01S_12850</name>
</gene>
<dbReference type="PANTHER" id="PTHR30118:SF15">
    <property type="entry name" value="TRANSCRIPTIONAL REGULATORY PROTEIN"/>
    <property type="match status" value="1"/>
</dbReference>
<dbReference type="SUPFAM" id="SSF46785">
    <property type="entry name" value="Winged helix' DNA-binding domain"/>
    <property type="match status" value="1"/>
</dbReference>
<dbReference type="Proteomes" id="UP000318717">
    <property type="component" value="Unassembled WGS sequence"/>
</dbReference>
<keyword evidence="4" id="KW-0804">Transcription</keyword>
<dbReference type="Pfam" id="PF03466">
    <property type="entry name" value="LysR_substrate"/>
    <property type="match status" value="1"/>
</dbReference>
<evidence type="ECO:0000313" key="7">
    <source>
        <dbReference type="Proteomes" id="UP000318717"/>
    </source>
</evidence>
<dbReference type="EMBL" id="BJLF01000005">
    <property type="protein sequence ID" value="GEA50481.1"/>
    <property type="molecule type" value="Genomic_DNA"/>
</dbReference>
<name>A0A4Y3HU37_9VIBR</name>
<dbReference type="PRINTS" id="PR00039">
    <property type="entry name" value="HTHLYSR"/>
</dbReference>
<evidence type="ECO:0000256" key="3">
    <source>
        <dbReference type="ARBA" id="ARBA00023125"/>
    </source>
</evidence>
<evidence type="ECO:0000313" key="6">
    <source>
        <dbReference type="EMBL" id="GEA50481.1"/>
    </source>
</evidence>